<dbReference type="EMBL" id="GBRH01177980">
    <property type="protein sequence ID" value="JAE19916.1"/>
    <property type="molecule type" value="Transcribed_RNA"/>
</dbReference>
<accession>A0A0A9GBJ5</accession>
<reference evidence="1" key="2">
    <citation type="journal article" date="2015" name="Data Brief">
        <title>Shoot transcriptome of the giant reed, Arundo donax.</title>
        <authorList>
            <person name="Barrero R.A."/>
            <person name="Guerrero F.D."/>
            <person name="Moolhuijzen P."/>
            <person name="Goolsby J.A."/>
            <person name="Tidwell J."/>
            <person name="Bellgard S.E."/>
            <person name="Bellgard M.I."/>
        </authorList>
    </citation>
    <scope>NUCLEOTIDE SEQUENCE</scope>
    <source>
        <tissue evidence="1">Shoot tissue taken approximately 20 cm above the soil surface</tissue>
    </source>
</reference>
<sequence length="59" mass="6832">MTPSHHGVYAIRRTHQWKLHGHTSRSSATTMWHTTEKSAYLWSTCQHAGAYVFDGHGWH</sequence>
<proteinExistence type="predicted"/>
<organism evidence="1">
    <name type="scientific">Arundo donax</name>
    <name type="common">Giant reed</name>
    <name type="synonym">Donax arundinaceus</name>
    <dbReference type="NCBI Taxonomy" id="35708"/>
    <lineage>
        <taxon>Eukaryota</taxon>
        <taxon>Viridiplantae</taxon>
        <taxon>Streptophyta</taxon>
        <taxon>Embryophyta</taxon>
        <taxon>Tracheophyta</taxon>
        <taxon>Spermatophyta</taxon>
        <taxon>Magnoliopsida</taxon>
        <taxon>Liliopsida</taxon>
        <taxon>Poales</taxon>
        <taxon>Poaceae</taxon>
        <taxon>PACMAD clade</taxon>
        <taxon>Arundinoideae</taxon>
        <taxon>Arundineae</taxon>
        <taxon>Arundo</taxon>
    </lineage>
</organism>
<protein>
    <submittedName>
        <fullName evidence="1">Uncharacterized protein</fullName>
    </submittedName>
</protein>
<name>A0A0A9GBJ5_ARUDO</name>
<dbReference type="AlphaFoldDB" id="A0A0A9GBJ5"/>
<evidence type="ECO:0000313" key="1">
    <source>
        <dbReference type="EMBL" id="JAE19916.1"/>
    </source>
</evidence>
<reference evidence="1" key="1">
    <citation type="submission" date="2014-09" db="EMBL/GenBank/DDBJ databases">
        <authorList>
            <person name="Magalhaes I.L.F."/>
            <person name="Oliveira U."/>
            <person name="Santos F.R."/>
            <person name="Vidigal T.H.D.A."/>
            <person name="Brescovit A.D."/>
            <person name="Santos A.J."/>
        </authorList>
    </citation>
    <scope>NUCLEOTIDE SEQUENCE</scope>
    <source>
        <tissue evidence="1">Shoot tissue taken approximately 20 cm above the soil surface</tissue>
    </source>
</reference>